<keyword evidence="2" id="KW-1185">Reference proteome</keyword>
<dbReference type="Gene3D" id="3.40.395.10">
    <property type="entry name" value="Adenoviral Proteinase, Chain A"/>
    <property type="match status" value="1"/>
</dbReference>
<comment type="caution">
    <text evidence="1">The sequence shown here is derived from an EMBL/GenBank/DDBJ whole genome shotgun (WGS) entry which is preliminary data.</text>
</comment>
<dbReference type="AlphaFoldDB" id="A0A822ZKH4"/>
<name>A0A822ZKH4_NELNU</name>
<evidence type="ECO:0008006" key="3">
    <source>
        <dbReference type="Google" id="ProtNLM"/>
    </source>
</evidence>
<gene>
    <name evidence="1" type="ORF">HUJ06_001736</name>
</gene>
<reference evidence="1 2" key="1">
    <citation type="journal article" date="2020" name="Mol. Biol. Evol.">
        <title>Distinct Expression and Methylation Patterns for Genes with Different Fates following a Single Whole-Genome Duplication in Flowering Plants.</title>
        <authorList>
            <person name="Shi T."/>
            <person name="Rahmani R.S."/>
            <person name="Gugger P.F."/>
            <person name="Wang M."/>
            <person name="Li H."/>
            <person name="Zhang Y."/>
            <person name="Li Z."/>
            <person name="Wang Q."/>
            <person name="Van de Peer Y."/>
            <person name="Marchal K."/>
            <person name="Chen J."/>
        </authorList>
    </citation>
    <scope>NUCLEOTIDE SEQUENCE [LARGE SCALE GENOMIC DNA]</scope>
    <source>
        <tissue evidence="1">Leaf</tissue>
    </source>
</reference>
<proteinExistence type="predicted"/>
<protein>
    <recommendedName>
        <fullName evidence="3">Ubiquitin-like protease family profile domain-containing protein</fullName>
    </recommendedName>
</protein>
<dbReference type="EMBL" id="DUZY01000006">
    <property type="protein sequence ID" value="DAD43506.1"/>
    <property type="molecule type" value="Genomic_DNA"/>
</dbReference>
<dbReference type="Proteomes" id="UP000607653">
    <property type="component" value="Unassembled WGS sequence"/>
</dbReference>
<dbReference type="SUPFAM" id="SSF54001">
    <property type="entry name" value="Cysteine proteinases"/>
    <property type="match status" value="1"/>
</dbReference>
<dbReference type="InterPro" id="IPR038765">
    <property type="entry name" value="Papain-like_cys_pep_sf"/>
</dbReference>
<evidence type="ECO:0000313" key="1">
    <source>
        <dbReference type="EMBL" id="DAD43506.1"/>
    </source>
</evidence>
<sequence>MSQINFSTLSYAQANYYKAQLVQLGIEGVWNVQVCKDAPSQGGNGNECGVFLMMYMECLSRGSNVDFNLVYNNDILFNLIPNNYNYTDIVLQQDDTKVLCWEMAEQILKSEIPMGW</sequence>
<accession>A0A822ZKH4</accession>
<organism evidence="1 2">
    <name type="scientific">Nelumbo nucifera</name>
    <name type="common">Sacred lotus</name>
    <dbReference type="NCBI Taxonomy" id="4432"/>
    <lineage>
        <taxon>Eukaryota</taxon>
        <taxon>Viridiplantae</taxon>
        <taxon>Streptophyta</taxon>
        <taxon>Embryophyta</taxon>
        <taxon>Tracheophyta</taxon>
        <taxon>Spermatophyta</taxon>
        <taxon>Magnoliopsida</taxon>
        <taxon>Proteales</taxon>
        <taxon>Nelumbonaceae</taxon>
        <taxon>Nelumbo</taxon>
    </lineage>
</organism>
<evidence type="ECO:0000313" key="2">
    <source>
        <dbReference type="Proteomes" id="UP000607653"/>
    </source>
</evidence>